<dbReference type="AlphaFoldDB" id="A0A445KM75"/>
<sequence>MSSSNEAARGRVLRGHWGAIDFAVDIARSKGFVDLMAEFDSLVASNLILKWCVPTHERASIVKCILHKDGWIKGLPFAQKLIELFKDVVANGEFQWVLLFGILLAGVEVDLKMGIIQVLRVLD</sequence>
<evidence type="ECO:0000313" key="2">
    <source>
        <dbReference type="Proteomes" id="UP000289340"/>
    </source>
</evidence>
<keyword evidence="2" id="KW-1185">Reference proteome</keyword>
<accession>A0A445KM75</accession>
<proteinExistence type="predicted"/>
<organism evidence="1 2">
    <name type="scientific">Glycine soja</name>
    <name type="common">Wild soybean</name>
    <dbReference type="NCBI Taxonomy" id="3848"/>
    <lineage>
        <taxon>Eukaryota</taxon>
        <taxon>Viridiplantae</taxon>
        <taxon>Streptophyta</taxon>
        <taxon>Embryophyta</taxon>
        <taxon>Tracheophyta</taxon>
        <taxon>Spermatophyta</taxon>
        <taxon>Magnoliopsida</taxon>
        <taxon>eudicotyledons</taxon>
        <taxon>Gunneridae</taxon>
        <taxon>Pentapetalae</taxon>
        <taxon>rosids</taxon>
        <taxon>fabids</taxon>
        <taxon>Fabales</taxon>
        <taxon>Fabaceae</taxon>
        <taxon>Papilionoideae</taxon>
        <taxon>50 kb inversion clade</taxon>
        <taxon>NPAAA clade</taxon>
        <taxon>indigoferoid/millettioid clade</taxon>
        <taxon>Phaseoleae</taxon>
        <taxon>Glycine</taxon>
        <taxon>Glycine subgen. Soja</taxon>
    </lineage>
</organism>
<gene>
    <name evidence="1" type="ORF">D0Y65_011994</name>
</gene>
<comment type="caution">
    <text evidence="1">The sequence shown here is derived from an EMBL/GenBank/DDBJ whole genome shotgun (WGS) entry which is preliminary data.</text>
</comment>
<protein>
    <submittedName>
        <fullName evidence="1">Uncharacterized protein</fullName>
    </submittedName>
</protein>
<dbReference type="Proteomes" id="UP000289340">
    <property type="component" value="Chromosome 5"/>
</dbReference>
<evidence type="ECO:0000313" key="1">
    <source>
        <dbReference type="EMBL" id="RZC12010.1"/>
    </source>
</evidence>
<name>A0A445KM75_GLYSO</name>
<dbReference type="EMBL" id="QZWG01000005">
    <property type="protein sequence ID" value="RZC12010.1"/>
    <property type="molecule type" value="Genomic_DNA"/>
</dbReference>
<reference evidence="1 2" key="1">
    <citation type="submission" date="2018-09" db="EMBL/GenBank/DDBJ databases">
        <title>A high-quality reference genome of wild soybean provides a powerful tool to mine soybean genomes.</title>
        <authorList>
            <person name="Xie M."/>
            <person name="Chung C.Y.L."/>
            <person name="Li M.-W."/>
            <person name="Wong F.-L."/>
            <person name="Chan T.-F."/>
            <person name="Lam H.-M."/>
        </authorList>
    </citation>
    <scope>NUCLEOTIDE SEQUENCE [LARGE SCALE GENOMIC DNA]</scope>
    <source>
        <strain evidence="2">cv. W05</strain>
        <tissue evidence="1">Hypocotyl of etiolated seedlings</tissue>
    </source>
</reference>